<organism evidence="1 2">
    <name type="scientific">Arthrobacter pigmenti</name>
    <dbReference type="NCBI Taxonomy" id="271432"/>
    <lineage>
        <taxon>Bacteria</taxon>
        <taxon>Bacillati</taxon>
        <taxon>Actinomycetota</taxon>
        <taxon>Actinomycetes</taxon>
        <taxon>Micrococcales</taxon>
        <taxon>Micrococcaceae</taxon>
        <taxon>Arthrobacter</taxon>
    </lineage>
</organism>
<protein>
    <submittedName>
        <fullName evidence="1">RNA polymerase sigma-70 factor (ECF subfamily)</fullName>
    </submittedName>
</protein>
<reference evidence="1 2" key="1">
    <citation type="submission" date="2020-03" db="EMBL/GenBank/DDBJ databases">
        <title>Sequencing the genomes of 1000 actinobacteria strains.</title>
        <authorList>
            <person name="Klenk H.-P."/>
        </authorList>
    </citation>
    <scope>NUCLEOTIDE SEQUENCE [LARGE SCALE GENOMIC DNA]</scope>
    <source>
        <strain evidence="1 2">DSM 16403</strain>
    </source>
</reference>
<comment type="caution">
    <text evidence="1">The sequence shown here is derived from an EMBL/GenBank/DDBJ whole genome shotgun (WGS) entry which is preliminary data.</text>
</comment>
<accession>A0A846RL99</accession>
<evidence type="ECO:0000313" key="2">
    <source>
        <dbReference type="Proteomes" id="UP000547458"/>
    </source>
</evidence>
<evidence type="ECO:0000313" key="1">
    <source>
        <dbReference type="EMBL" id="NJC21054.1"/>
    </source>
</evidence>
<dbReference type="AlphaFoldDB" id="A0A846RL99"/>
<sequence length="354" mass="36930">MDDLQLLREMRDDIGSVAPATLARGRKKVMAKVSPNSASTTIGPHTKGTVSPIRFRRRALIVSAAAALLVGGIVGAEVIRPTPGATAEAAEVLSNAAAATIQTSDPVVKPGQYLKIETTAVVHSGMQAADGSGVSWLAKTGRQLYIPADRNAVWVWNREESVPFAFPNEEAKAAAAELEKLPEKPLPEGATPLVGVRRAPGGAFGGFGPEVIPGTHLEEASSLPRDPQVLLDIIYERTEGKNKSPERAAFVAIADGLRTGVVPADLRATLYRAAALIPGVTLADRQATIDGRTGIAIGFPSPGGVARTDMVIDPASGLVIGERDVVLKDSPHWGPAGTVSTWTSVRTSVVDSAP</sequence>
<proteinExistence type="predicted"/>
<keyword evidence="2" id="KW-1185">Reference proteome</keyword>
<name>A0A846RL99_9MICC</name>
<dbReference type="InterPro" id="IPR047789">
    <property type="entry name" value="CU044_5270-like"/>
</dbReference>
<dbReference type="RefSeq" id="WP_167990357.1">
    <property type="nucleotide sequence ID" value="NZ_JAATJL010000001.1"/>
</dbReference>
<dbReference type="Proteomes" id="UP000547458">
    <property type="component" value="Unassembled WGS sequence"/>
</dbReference>
<gene>
    <name evidence="1" type="ORF">BJ994_000130</name>
</gene>
<dbReference type="NCBIfam" id="NF038083">
    <property type="entry name" value="CU044_5270_fam"/>
    <property type="match status" value="1"/>
</dbReference>
<dbReference type="EMBL" id="JAATJL010000001">
    <property type="protein sequence ID" value="NJC21054.1"/>
    <property type="molecule type" value="Genomic_DNA"/>
</dbReference>